<proteinExistence type="predicted"/>
<accession>A0ABV8ML32</accession>
<keyword evidence="2" id="KW-1185">Reference proteome</keyword>
<dbReference type="EMBL" id="JBHSBU010000001">
    <property type="protein sequence ID" value="MFC4157808.1"/>
    <property type="molecule type" value="Genomic_DNA"/>
</dbReference>
<evidence type="ECO:0000313" key="1">
    <source>
        <dbReference type="EMBL" id="MFC4157808.1"/>
    </source>
</evidence>
<dbReference type="Proteomes" id="UP001595791">
    <property type="component" value="Unassembled WGS sequence"/>
</dbReference>
<organism evidence="1 2">
    <name type="scientific">Chitinimonas lacunae</name>
    <dbReference type="NCBI Taxonomy" id="1963018"/>
    <lineage>
        <taxon>Bacteria</taxon>
        <taxon>Pseudomonadati</taxon>
        <taxon>Pseudomonadota</taxon>
        <taxon>Betaproteobacteria</taxon>
        <taxon>Neisseriales</taxon>
        <taxon>Chitinibacteraceae</taxon>
        <taxon>Chitinimonas</taxon>
    </lineage>
</organism>
<protein>
    <recommendedName>
        <fullName evidence="3">ATP-binding cassette domain-containing protein</fullName>
    </recommendedName>
</protein>
<comment type="caution">
    <text evidence="1">The sequence shown here is derived from an EMBL/GenBank/DDBJ whole genome shotgun (WGS) entry which is preliminary data.</text>
</comment>
<reference evidence="2" key="1">
    <citation type="journal article" date="2019" name="Int. J. Syst. Evol. Microbiol.">
        <title>The Global Catalogue of Microorganisms (GCM) 10K type strain sequencing project: providing services to taxonomists for standard genome sequencing and annotation.</title>
        <authorList>
            <consortium name="The Broad Institute Genomics Platform"/>
            <consortium name="The Broad Institute Genome Sequencing Center for Infectious Disease"/>
            <person name="Wu L."/>
            <person name="Ma J."/>
        </authorList>
    </citation>
    <scope>NUCLEOTIDE SEQUENCE [LARGE SCALE GENOMIC DNA]</scope>
    <source>
        <strain evidence="2">LMG 29894</strain>
    </source>
</reference>
<dbReference type="Gene3D" id="3.40.50.300">
    <property type="entry name" value="P-loop containing nucleotide triphosphate hydrolases"/>
    <property type="match status" value="1"/>
</dbReference>
<gene>
    <name evidence="1" type="ORF">ACFOW7_00420</name>
</gene>
<evidence type="ECO:0000313" key="2">
    <source>
        <dbReference type="Proteomes" id="UP001595791"/>
    </source>
</evidence>
<dbReference type="RefSeq" id="WP_378159836.1">
    <property type="nucleotide sequence ID" value="NZ_JBHSBU010000001.1"/>
</dbReference>
<dbReference type="InterPro" id="IPR027417">
    <property type="entry name" value="P-loop_NTPase"/>
</dbReference>
<sequence length="180" mass="20173">MSQPPSPTDVLPLIQRLLQGERLWRPANGAERESLFDAVAELLPGPIGWLPAENGLLANLRAWENLVLPLCYHRGDGPDPLLERRLNHLLGQLGFETDEIERLCASPIGQLSHRRRRLLCGVRAMLSGCRVLLIEAEWLQRLDDDEAPLWQALFEQELPGAGWLVVGHKAPASLWRCSAD</sequence>
<name>A0ABV8ML32_9NEIS</name>
<evidence type="ECO:0008006" key="3">
    <source>
        <dbReference type="Google" id="ProtNLM"/>
    </source>
</evidence>